<dbReference type="KEGG" id="mag:amb3198"/>
<dbReference type="HOGENOM" id="CLU_2494183_0_0_5"/>
<accession>Q2W2C3</accession>
<keyword evidence="2" id="KW-1185">Reference proteome</keyword>
<dbReference type="AlphaFoldDB" id="Q2W2C3"/>
<evidence type="ECO:0000313" key="1">
    <source>
        <dbReference type="EMBL" id="BAE52002.1"/>
    </source>
</evidence>
<dbReference type="Proteomes" id="UP000007058">
    <property type="component" value="Chromosome"/>
</dbReference>
<name>Q2W2C3_PARM1</name>
<evidence type="ECO:0000313" key="2">
    <source>
        <dbReference type="Proteomes" id="UP000007058"/>
    </source>
</evidence>
<protein>
    <submittedName>
        <fullName evidence="1">Uncharacterized protein</fullName>
    </submittedName>
</protein>
<gene>
    <name evidence="1" type="ordered locus">amb3198</name>
</gene>
<sequence length="86" mass="9951">MRRNMGAYIRLYESMVTHPTRHIMQYRWEEIDQLAEILEAEVAGHPVDVDRARELAERLVRLCPDIARTMSRVVERFAPEAATAAA</sequence>
<organism evidence="1 2">
    <name type="scientific">Paramagnetospirillum magneticum (strain ATCC 700264 / AMB-1)</name>
    <name type="common">Magnetospirillum magneticum</name>
    <dbReference type="NCBI Taxonomy" id="342108"/>
    <lineage>
        <taxon>Bacteria</taxon>
        <taxon>Pseudomonadati</taxon>
        <taxon>Pseudomonadota</taxon>
        <taxon>Alphaproteobacteria</taxon>
        <taxon>Rhodospirillales</taxon>
        <taxon>Magnetospirillaceae</taxon>
        <taxon>Paramagnetospirillum</taxon>
    </lineage>
</organism>
<reference evidence="1 2" key="1">
    <citation type="journal article" date="2005" name="DNA Res.">
        <title>Complete genome sequence of the facultative anaerobic magnetotactic bacterium Magnetospirillum sp. strain AMB-1.</title>
        <authorList>
            <person name="Matsunaga T."/>
            <person name="Okamura Y."/>
            <person name="Fukuda Y."/>
            <person name="Wahyudi A.T."/>
            <person name="Murase Y."/>
            <person name="Takeyama H."/>
        </authorList>
    </citation>
    <scope>NUCLEOTIDE SEQUENCE [LARGE SCALE GENOMIC DNA]</scope>
    <source>
        <strain evidence="2">ATCC 700264 / AMB-1</strain>
    </source>
</reference>
<dbReference type="STRING" id="342108.amb3198"/>
<dbReference type="EMBL" id="AP007255">
    <property type="protein sequence ID" value="BAE52002.1"/>
    <property type="molecule type" value="Genomic_DNA"/>
</dbReference>
<proteinExistence type="predicted"/>